<feature type="region of interest" description="Disordered" evidence="9">
    <location>
        <begin position="474"/>
        <end position="494"/>
    </location>
</feature>
<evidence type="ECO:0000256" key="10">
    <source>
        <dbReference type="SAM" id="Phobius"/>
    </source>
</evidence>
<feature type="transmembrane region" description="Helical" evidence="10">
    <location>
        <begin position="43"/>
        <end position="64"/>
    </location>
</feature>
<evidence type="ECO:0000256" key="9">
    <source>
        <dbReference type="SAM" id="MobiDB-lite"/>
    </source>
</evidence>
<feature type="transmembrane region" description="Helical" evidence="10">
    <location>
        <begin position="109"/>
        <end position="127"/>
    </location>
</feature>
<reference evidence="12 13" key="1">
    <citation type="submission" date="2019-06" db="EMBL/GenBank/DDBJ databases">
        <title>Sequencing the genomes of 1000 actinobacteria strains.</title>
        <authorList>
            <person name="Klenk H.-P."/>
        </authorList>
    </citation>
    <scope>NUCLEOTIDE SEQUENCE [LARGE SCALE GENOMIC DNA]</scope>
    <source>
        <strain evidence="12 13">DSM 12362</strain>
    </source>
</reference>
<name>A0A543KJI4_9MICO</name>
<feature type="transmembrane region" description="Helical" evidence="10">
    <location>
        <begin position="406"/>
        <end position="427"/>
    </location>
</feature>
<feature type="transmembrane region" description="Helical" evidence="10">
    <location>
        <begin position="12"/>
        <end position="37"/>
    </location>
</feature>
<feature type="transmembrane region" description="Helical" evidence="10">
    <location>
        <begin position="353"/>
        <end position="373"/>
    </location>
</feature>
<dbReference type="Pfam" id="PF07690">
    <property type="entry name" value="MFS_1"/>
    <property type="match status" value="1"/>
</dbReference>
<comment type="subcellular location">
    <subcellularLocation>
        <location evidence="1">Cell inner membrane</location>
        <topology evidence="1">Multi-pass membrane protein</topology>
    </subcellularLocation>
</comment>
<evidence type="ECO:0000256" key="7">
    <source>
        <dbReference type="ARBA" id="ARBA00038075"/>
    </source>
</evidence>
<dbReference type="RefSeq" id="WP_141817025.1">
    <property type="nucleotide sequence ID" value="NZ_BAAAIL010000003.1"/>
</dbReference>
<dbReference type="AlphaFoldDB" id="A0A543KJI4"/>
<comment type="caution">
    <text evidence="12">The sequence shown here is derived from an EMBL/GenBank/DDBJ whole genome shotgun (WGS) entry which is preliminary data.</text>
</comment>
<dbReference type="PANTHER" id="PTHR23513:SF9">
    <property type="entry name" value="ENTEROBACTIN EXPORTER ENTS"/>
    <property type="match status" value="1"/>
</dbReference>
<evidence type="ECO:0000256" key="3">
    <source>
        <dbReference type="ARBA" id="ARBA00022475"/>
    </source>
</evidence>
<dbReference type="GO" id="GO:0005886">
    <property type="term" value="C:plasma membrane"/>
    <property type="evidence" value="ECO:0007669"/>
    <property type="project" value="UniProtKB-SubCell"/>
</dbReference>
<keyword evidence="6 10" id="KW-0472">Membrane</keyword>
<feature type="transmembrane region" description="Helical" evidence="10">
    <location>
        <begin position="296"/>
        <end position="312"/>
    </location>
</feature>
<dbReference type="InterPro" id="IPR020846">
    <property type="entry name" value="MFS_dom"/>
</dbReference>
<sequence>MRTTPDAYRTFLHLLVNTAAAGLTTSYLWFALTFWAYLETRSVLATGLIGGAYMLLVSMSSIFFGSVVDHHRKLPVMRFSTVVTLTFFTVAALVHAVTPADLMTDLTAPWFWVFCALVLTGSVVEHMRNIALSTSVTILVPDDRRDRANGLVGTAQGITFLATSVLSGLSVGFLGMRWTILLALVAVALGLVHLLVVRMPQEVEPAAAGSDDHGRIDLAGSIAVIKVSAGLLALILFSTFNNLIGGVYMALMDPYGLEMFAVEVWGLVLGVCSVGFIVGGMLVARFGLGRNPIRSLLLAVVVMGLVGAAFAVRELWWLYAGGIFVYMCLVPVAEAAEQTVIQRVVPLERQGRVFGFAMAVEAASAPLTAFAIAPVADRWIIPFAASERGRLALEPLLGVGTPVSRGIAVVFVVAGLVMTVTAILALASPAYRTLSRTYASAAPADDADAGAVPVPGAAPGQVVASASAAAALAPTGPEDLTVPDREASGEGLGD</sequence>
<evidence type="ECO:0000256" key="2">
    <source>
        <dbReference type="ARBA" id="ARBA00022448"/>
    </source>
</evidence>
<evidence type="ECO:0000313" key="12">
    <source>
        <dbReference type="EMBL" id="TQM95239.1"/>
    </source>
</evidence>
<comment type="similarity">
    <text evidence="7">Belongs to the major facilitator superfamily. Drug:H(+) antiporter-3 (DHA3) (TC 2.A.1.21) family.</text>
</comment>
<evidence type="ECO:0000259" key="11">
    <source>
        <dbReference type="PROSITE" id="PS50850"/>
    </source>
</evidence>
<feature type="transmembrane region" description="Helical" evidence="10">
    <location>
        <begin position="148"/>
        <end position="172"/>
    </location>
</feature>
<evidence type="ECO:0000313" key="13">
    <source>
        <dbReference type="Proteomes" id="UP000315133"/>
    </source>
</evidence>
<dbReference type="InterPro" id="IPR036259">
    <property type="entry name" value="MFS_trans_sf"/>
</dbReference>
<evidence type="ECO:0000256" key="6">
    <source>
        <dbReference type="ARBA" id="ARBA00023136"/>
    </source>
</evidence>
<dbReference type="OrthoDB" id="7441468at2"/>
<dbReference type="InterPro" id="IPR011701">
    <property type="entry name" value="MFS"/>
</dbReference>
<evidence type="ECO:0000256" key="5">
    <source>
        <dbReference type="ARBA" id="ARBA00022989"/>
    </source>
</evidence>
<evidence type="ECO:0000256" key="1">
    <source>
        <dbReference type="ARBA" id="ARBA00004429"/>
    </source>
</evidence>
<gene>
    <name evidence="12" type="ORF">FB476_0077</name>
</gene>
<dbReference type="PANTHER" id="PTHR23513">
    <property type="entry name" value="INTEGRAL MEMBRANE EFFLUX PROTEIN-RELATED"/>
    <property type="match status" value="1"/>
</dbReference>
<feature type="transmembrane region" description="Helical" evidence="10">
    <location>
        <begin position="218"/>
        <end position="244"/>
    </location>
</feature>
<dbReference type="Proteomes" id="UP000315133">
    <property type="component" value="Unassembled WGS sequence"/>
</dbReference>
<protein>
    <recommendedName>
        <fullName evidence="8">Multidrug efflux pump Tap</fullName>
    </recommendedName>
</protein>
<feature type="transmembrane region" description="Helical" evidence="10">
    <location>
        <begin position="318"/>
        <end position="341"/>
    </location>
</feature>
<dbReference type="GO" id="GO:0022857">
    <property type="term" value="F:transmembrane transporter activity"/>
    <property type="evidence" value="ECO:0007669"/>
    <property type="project" value="InterPro"/>
</dbReference>
<keyword evidence="5 10" id="KW-1133">Transmembrane helix</keyword>
<proteinExistence type="inferred from homology"/>
<dbReference type="SUPFAM" id="SSF103473">
    <property type="entry name" value="MFS general substrate transporter"/>
    <property type="match status" value="1"/>
</dbReference>
<keyword evidence="4 10" id="KW-0812">Transmembrane</keyword>
<dbReference type="CDD" id="cd06173">
    <property type="entry name" value="MFS_MefA_like"/>
    <property type="match status" value="1"/>
</dbReference>
<accession>A0A543KJI4</accession>
<keyword evidence="2" id="KW-0813">Transport</keyword>
<evidence type="ECO:0000256" key="4">
    <source>
        <dbReference type="ARBA" id="ARBA00022692"/>
    </source>
</evidence>
<dbReference type="Gene3D" id="1.20.1250.20">
    <property type="entry name" value="MFS general substrate transporter like domains"/>
    <property type="match status" value="1"/>
</dbReference>
<keyword evidence="13" id="KW-1185">Reference proteome</keyword>
<organism evidence="12 13">
    <name type="scientific">Ornithinimicrobium humiphilum</name>
    <dbReference type="NCBI Taxonomy" id="125288"/>
    <lineage>
        <taxon>Bacteria</taxon>
        <taxon>Bacillati</taxon>
        <taxon>Actinomycetota</taxon>
        <taxon>Actinomycetes</taxon>
        <taxon>Micrococcales</taxon>
        <taxon>Ornithinimicrobiaceae</taxon>
        <taxon>Ornithinimicrobium</taxon>
    </lineage>
</organism>
<feature type="domain" description="Major facilitator superfamily (MFS) profile" evidence="11">
    <location>
        <begin position="10"/>
        <end position="432"/>
    </location>
</feature>
<dbReference type="EMBL" id="VFPU01000001">
    <property type="protein sequence ID" value="TQM95239.1"/>
    <property type="molecule type" value="Genomic_DNA"/>
</dbReference>
<evidence type="ECO:0000256" key="8">
    <source>
        <dbReference type="ARBA" id="ARBA00040914"/>
    </source>
</evidence>
<dbReference type="PROSITE" id="PS50850">
    <property type="entry name" value="MFS"/>
    <property type="match status" value="1"/>
</dbReference>
<feature type="transmembrane region" description="Helical" evidence="10">
    <location>
        <begin position="76"/>
        <end position="97"/>
    </location>
</feature>
<keyword evidence="3" id="KW-1003">Cell membrane</keyword>
<feature type="transmembrane region" description="Helical" evidence="10">
    <location>
        <begin position="264"/>
        <end position="284"/>
    </location>
</feature>
<feature type="transmembrane region" description="Helical" evidence="10">
    <location>
        <begin position="178"/>
        <end position="197"/>
    </location>
</feature>